<proteinExistence type="predicted"/>
<accession>A0A564Y232</accession>
<name>A0A564Y232_HYMDI</name>
<evidence type="ECO:0000256" key="1">
    <source>
        <dbReference type="SAM" id="MobiDB-lite"/>
    </source>
</evidence>
<feature type="region of interest" description="Disordered" evidence="1">
    <location>
        <begin position="1"/>
        <end position="87"/>
    </location>
</feature>
<sequence>MSPVSPRSMKNGSYSNGNSAFGNEISSQSINGLATIRRPNVPNHKSHSEASIGADYNQRQYLATIPPKPTLNGNGYSYNTMDSYSNR</sequence>
<feature type="compositionally biased region" description="Polar residues" evidence="1">
    <location>
        <begin position="71"/>
        <end position="87"/>
    </location>
</feature>
<evidence type="ECO:0000313" key="3">
    <source>
        <dbReference type="Proteomes" id="UP000321570"/>
    </source>
</evidence>
<feature type="compositionally biased region" description="Polar residues" evidence="1">
    <location>
        <begin position="8"/>
        <end position="32"/>
    </location>
</feature>
<keyword evidence="3" id="KW-1185">Reference proteome</keyword>
<dbReference type="Proteomes" id="UP000321570">
    <property type="component" value="Unassembled WGS sequence"/>
</dbReference>
<dbReference type="AlphaFoldDB" id="A0A564Y232"/>
<reference evidence="2 3" key="1">
    <citation type="submission" date="2019-07" db="EMBL/GenBank/DDBJ databases">
        <authorList>
            <person name="Jastrzebski P J."/>
            <person name="Paukszto L."/>
            <person name="Jastrzebski P J."/>
        </authorList>
    </citation>
    <scope>NUCLEOTIDE SEQUENCE [LARGE SCALE GENOMIC DNA]</scope>
    <source>
        <strain evidence="2 3">WMS-il1</strain>
    </source>
</reference>
<dbReference type="EMBL" id="CABIJS010000055">
    <property type="protein sequence ID" value="VUZ41291.1"/>
    <property type="molecule type" value="Genomic_DNA"/>
</dbReference>
<evidence type="ECO:0000313" key="2">
    <source>
        <dbReference type="EMBL" id="VUZ41291.1"/>
    </source>
</evidence>
<organism evidence="2 3">
    <name type="scientific">Hymenolepis diminuta</name>
    <name type="common">Rat tapeworm</name>
    <dbReference type="NCBI Taxonomy" id="6216"/>
    <lineage>
        <taxon>Eukaryota</taxon>
        <taxon>Metazoa</taxon>
        <taxon>Spiralia</taxon>
        <taxon>Lophotrochozoa</taxon>
        <taxon>Platyhelminthes</taxon>
        <taxon>Cestoda</taxon>
        <taxon>Eucestoda</taxon>
        <taxon>Cyclophyllidea</taxon>
        <taxon>Hymenolepididae</taxon>
        <taxon>Hymenolepis</taxon>
    </lineage>
</organism>
<protein>
    <submittedName>
        <fullName evidence="2">Uncharacterized protein</fullName>
    </submittedName>
</protein>
<feature type="non-terminal residue" evidence="2">
    <location>
        <position position="87"/>
    </location>
</feature>
<gene>
    <name evidence="2" type="ORF">WMSIL1_LOCUS2143</name>
</gene>